<organism evidence="6 7">
    <name type="scientific">Candidatus Enterococcus wittei</name>
    <dbReference type="NCBI Taxonomy" id="1987383"/>
    <lineage>
        <taxon>Bacteria</taxon>
        <taxon>Bacillati</taxon>
        <taxon>Bacillota</taxon>
        <taxon>Bacilli</taxon>
        <taxon>Lactobacillales</taxon>
        <taxon>Enterococcaceae</taxon>
        <taxon>Enterococcus</taxon>
    </lineage>
</organism>
<evidence type="ECO:0000256" key="1">
    <source>
        <dbReference type="ARBA" id="ARBA00023015"/>
    </source>
</evidence>
<dbReference type="InterPro" id="IPR001647">
    <property type="entry name" value="HTH_TetR"/>
</dbReference>
<feature type="DNA-binding region" description="H-T-H motif" evidence="4">
    <location>
        <begin position="28"/>
        <end position="47"/>
    </location>
</feature>
<dbReference type="Gene3D" id="1.10.357.10">
    <property type="entry name" value="Tetracycline Repressor, domain 2"/>
    <property type="match status" value="1"/>
</dbReference>
<dbReference type="GO" id="GO:0003677">
    <property type="term" value="F:DNA binding"/>
    <property type="evidence" value="ECO:0007669"/>
    <property type="project" value="UniProtKB-UniRule"/>
</dbReference>
<evidence type="ECO:0000259" key="5">
    <source>
        <dbReference type="PROSITE" id="PS50977"/>
    </source>
</evidence>
<accession>A0A242K1D4</accession>
<dbReference type="RefSeq" id="WP_086284598.1">
    <property type="nucleotide sequence ID" value="NZ_NGMO01000002.1"/>
</dbReference>
<dbReference type="AlphaFoldDB" id="A0A242K1D4"/>
<gene>
    <name evidence="6" type="ORF">A5844_001508</name>
</gene>
<evidence type="ECO:0000313" key="6">
    <source>
        <dbReference type="EMBL" id="OTP11373.1"/>
    </source>
</evidence>
<keyword evidence="7" id="KW-1185">Reference proteome</keyword>
<dbReference type="Proteomes" id="UP000194933">
    <property type="component" value="Unassembled WGS sequence"/>
</dbReference>
<protein>
    <submittedName>
        <fullName evidence="6">TetR family transcriptional regulator</fullName>
    </submittedName>
</protein>
<dbReference type="STRING" id="1987383.A5844_001508"/>
<evidence type="ECO:0000256" key="2">
    <source>
        <dbReference type="ARBA" id="ARBA00023125"/>
    </source>
</evidence>
<dbReference type="Gene3D" id="1.10.10.60">
    <property type="entry name" value="Homeodomain-like"/>
    <property type="match status" value="1"/>
</dbReference>
<dbReference type="PROSITE" id="PS50977">
    <property type="entry name" value="HTH_TETR_2"/>
    <property type="match status" value="1"/>
</dbReference>
<name>A0A242K1D4_9ENTE</name>
<keyword evidence="2 4" id="KW-0238">DNA-binding</keyword>
<sequence length="194" mass="22520">MKKRTLSREKIIDCFRGLAEEMDVQQITFQHLAKALAIKSPSLYNYFKNIREVKTALTAKLLRELNEQLWHNLVGKSKGEAIQIYAQTYESFALENQAVYPLLISIPQTKEAILLEGIQETNQIIFQILDSFSLSKEEKIHRCRELRSIIHGYLSLRFLGYFTKEPDVAPEDSYRWMIQEFIASLKDESANLSS</sequence>
<evidence type="ECO:0000313" key="7">
    <source>
        <dbReference type="Proteomes" id="UP000194933"/>
    </source>
</evidence>
<proteinExistence type="predicted"/>
<evidence type="ECO:0000256" key="3">
    <source>
        <dbReference type="ARBA" id="ARBA00023163"/>
    </source>
</evidence>
<feature type="domain" description="HTH tetR-type" evidence="5">
    <location>
        <begin position="5"/>
        <end position="65"/>
    </location>
</feature>
<evidence type="ECO:0000256" key="4">
    <source>
        <dbReference type="PROSITE-ProRule" id="PRU00335"/>
    </source>
</evidence>
<dbReference type="SUPFAM" id="SSF48498">
    <property type="entry name" value="Tetracyclin repressor-like, C-terminal domain"/>
    <property type="match status" value="1"/>
</dbReference>
<keyword evidence="3" id="KW-0804">Transcription</keyword>
<comment type="caution">
    <text evidence="6">The sequence shown here is derived from an EMBL/GenBank/DDBJ whole genome shotgun (WGS) entry which is preliminary data.</text>
</comment>
<keyword evidence="1" id="KW-0805">Transcription regulation</keyword>
<dbReference type="Pfam" id="PF13305">
    <property type="entry name" value="TetR_C_33"/>
    <property type="match status" value="1"/>
</dbReference>
<dbReference type="InterPro" id="IPR036271">
    <property type="entry name" value="Tet_transcr_reg_TetR-rel_C_sf"/>
</dbReference>
<dbReference type="InterPro" id="IPR025996">
    <property type="entry name" value="MT1864/Rv1816-like_C"/>
</dbReference>
<dbReference type="InterPro" id="IPR009057">
    <property type="entry name" value="Homeodomain-like_sf"/>
</dbReference>
<reference evidence="6 7" key="1">
    <citation type="submission" date="2017-05" db="EMBL/GenBank/DDBJ databases">
        <title>The Genome Sequence of Enterococcus sp. 10A9_DIV0425.</title>
        <authorList>
            <consortium name="The Broad Institute Genomics Platform"/>
            <consortium name="The Broad Institute Genomic Center for Infectious Diseases"/>
            <person name="Earl A."/>
            <person name="Manson A."/>
            <person name="Schwartman J."/>
            <person name="Gilmore M."/>
            <person name="Abouelleil A."/>
            <person name="Cao P."/>
            <person name="Chapman S."/>
            <person name="Cusick C."/>
            <person name="Shea T."/>
            <person name="Young S."/>
            <person name="Neafsey D."/>
            <person name="Nusbaum C."/>
            <person name="Birren B."/>
        </authorList>
    </citation>
    <scope>NUCLEOTIDE SEQUENCE [LARGE SCALE GENOMIC DNA]</scope>
    <source>
        <strain evidence="6 7">10A9_DIV0425</strain>
    </source>
</reference>
<dbReference type="SUPFAM" id="SSF46689">
    <property type="entry name" value="Homeodomain-like"/>
    <property type="match status" value="1"/>
</dbReference>
<dbReference type="EMBL" id="NGMO01000002">
    <property type="protein sequence ID" value="OTP11373.1"/>
    <property type="molecule type" value="Genomic_DNA"/>
</dbReference>